<dbReference type="PANTHER" id="PTHR13754:SF13">
    <property type="entry name" value="METALLO-BETA-LACTAMASE SUPERFAMILY PROTEIN (AFU_ORTHOLOGUE AFUA_3G07630)"/>
    <property type="match status" value="1"/>
</dbReference>
<proteinExistence type="predicted"/>
<dbReference type="Proteomes" id="UP000277214">
    <property type="component" value="Chromosome 1"/>
</dbReference>
<dbReference type="InterPro" id="IPR041712">
    <property type="entry name" value="DHPS-like_MBL-fold"/>
</dbReference>
<dbReference type="PANTHER" id="PTHR13754">
    <property type="entry name" value="METALLO-BETA-LACTAMASE SUPERFAMILY PROTEIN"/>
    <property type="match status" value="1"/>
</dbReference>
<dbReference type="InterPro" id="IPR036866">
    <property type="entry name" value="RibonucZ/Hydroxyglut_hydro"/>
</dbReference>
<gene>
    <name evidence="2" type="ORF">NCTC8272_05534</name>
</gene>
<evidence type="ECO:0000259" key="1">
    <source>
        <dbReference type="Pfam" id="PF00753"/>
    </source>
</evidence>
<reference evidence="2 3" key="1">
    <citation type="submission" date="2018-12" db="EMBL/GenBank/DDBJ databases">
        <authorList>
            <consortium name="Pathogen Informatics"/>
        </authorList>
    </citation>
    <scope>NUCLEOTIDE SEQUENCE [LARGE SCALE GENOMIC DNA]</scope>
    <source>
        <strain evidence="2 3">NCTC8272</strain>
    </source>
</reference>
<dbReference type="GO" id="GO:0016740">
    <property type="term" value="F:transferase activity"/>
    <property type="evidence" value="ECO:0007669"/>
    <property type="project" value="TreeGrafter"/>
</dbReference>
<organism evidence="2 3">
    <name type="scientific">Salmonella enterica I</name>
    <dbReference type="NCBI Taxonomy" id="59201"/>
    <lineage>
        <taxon>Bacteria</taxon>
        <taxon>Pseudomonadati</taxon>
        <taxon>Pseudomonadota</taxon>
        <taxon>Gammaproteobacteria</taxon>
        <taxon>Enterobacterales</taxon>
        <taxon>Enterobacteriaceae</taxon>
        <taxon>Salmonella</taxon>
    </lineage>
</organism>
<dbReference type="CDD" id="cd07713">
    <property type="entry name" value="DHPS-like_MBL-fold"/>
    <property type="match status" value="1"/>
</dbReference>
<dbReference type="AlphaFoldDB" id="A0A447PZQ6"/>
<name>A0A447PZQ6_SALET</name>
<sequence>MALRIRVLLENHKGAGADKSLKARPGLSLLVEDESTSILFDTGPDGSFMQNASAMGIDLSDVSAVVLSHGHYDHCGGVPWLPDNSRIICHPDIARERYAAMTFLGITRKIKKLSREVDYSRYRMMYTRDPCRLAKTLSGQGKYQWSRLKPTAFLAATMRSRTLFWMRAY</sequence>
<dbReference type="Gene3D" id="3.60.15.10">
    <property type="entry name" value="Ribonuclease Z/Hydroxyacylglutathione hydrolase-like"/>
    <property type="match status" value="1"/>
</dbReference>
<dbReference type="InterPro" id="IPR052926">
    <property type="entry name" value="Metallo-beta-lactamase_dom"/>
</dbReference>
<evidence type="ECO:0000313" key="3">
    <source>
        <dbReference type="Proteomes" id="UP000277214"/>
    </source>
</evidence>
<dbReference type="Pfam" id="PF00753">
    <property type="entry name" value="Lactamase_B"/>
    <property type="match status" value="1"/>
</dbReference>
<dbReference type="EMBL" id="LR134149">
    <property type="protein sequence ID" value="VEA44501.1"/>
    <property type="molecule type" value="Genomic_DNA"/>
</dbReference>
<protein>
    <submittedName>
        <fullName evidence="2">Beta-lactamase</fullName>
    </submittedName>
</protein>
<accession>A0A447PZQ6</accession>
<dbReference type="InterPro" id="IPR001279">
    <property type="entry name" value="Metallo-B-lactamas"/>
</dbReference>
<dbReference type="SUPFAM" id="SSF56281">
    <property type="entry name" value="Metallo-hydrolase/oxidoreductase"/>
    <property type="match status" value="1"/>
</dbReference>
<evidence type="ECO:0000313" key="2">
    <source>
        <dbReference type="EMBL" id="VEA44501.1"/>
    </source>
</evidence>
<feature type="domain" description="Metallo-beta-lactamase" evidence="1">
    <location>
        <begin position="23"/>
        <end position="86"/>
    </location>
</feature>